<dbReference type="OrthoDB" id="414418at2759"/>
<dbReference type="Gene3D" id="3.40.50.1240">
    <property type="entry name" value="Phosphoglycerate mutase-like"/>
    <property type="match status" value="1"/>
</dbReference>
<protein>
    <submittedName>
        <fullName evidence="1">Uncharacterized protein</fullName>
    </submittedName>
</protein>
<dbReference type="EMBL" id="CAJHNH020003578">
    <property type="protein sequence ID" value="CAG5129596.1"/>
    <property type="molecule type" value="Genomic_DNA"/>
</dbReference>
<name>A0A8S3ZQG8_9EUPU</name>
<comment type="caution">
    <text evidence="1">The sequence shown here is derived from an EMBL/GenBank/DDBJ whole genome shotgun (WGS) entry which is preliminary data.</text>
</comment>
<dbReference type="AlphaFoldDB" id="A0A8S3ZQG8"/>
<dbReference type="InterPro" id="IPR051710">
    <property type="entry name" value="Phosphatase_SH3-domain"/>
</dbReference>
<evidence type="ECO:0000313" key="2">
    <source>
        <dbReference type="Proteomes" id="UP000678393"/>
    </source>
</evidence>
<proteinExistence type="predicted"/>
<dbReference type="CDD" id="cd07067">
    <property type="entry name" value="HP_PGM_like"/>
    <property type="match status" value="1"/>
</dbReference>
<dbReference type="PANTHER" id="PTHR16469">
    <property type="entry name" value="UBIQUITIN-ASSOCIATED AND SH3 DOMAIN-CONTAINING BA-RELATED"/>
    <property type="match status" value="1"/>
</dbReference>
<sequence>MVERASYQDFNKDCPLTVIGREQARITGEALREAGESISHVYCSPALRCVETAAEVMKAYGFRGKMVIEPSLFEWCGWYRPILPNFMTPQELVKCDFPVDTTYRAYVNVEEINVLESVEDYYMRSYSVTQYILGKHKPNEGNILLVGHSGTLDACTRQLTGKPVRNSEEFRNIVRGCPYCCLCTAVESSSSGKWALVEPPIPQLTHGANSKDYCWENLQN</sequence>
<dbReference type="Proteomes" id="UP000678393">
    <property type="component" value="Unassembled WGS sequence"/>
</dbReference>
<dbReference type="PANTHER" id="PTHR16469:SF27">
    <property type="entry name" value="UBIQUITIN-ASSOCIATED AND SH3 DOMAIN-CONTAINING BA-RELATED"/>
    <property type="match status" value="1"/>
</dbReference>
<reference evidence="1" key="1">
    <citation type="submission" date="2021-04" db="EMBL/GenBank/DDBJ databases">
        <authorList>
            <consortium name="Molecular Ecology Group"/>
        </authorList>
    </citation>
    <scope>NUCLEOTIDE SEQUENCE</scope>
</reference>
<dbReference type="InterPro" id="IPR029033">
    <property type="entry name" value="His_PPase_superfam"/>
</dbReference>
<gene>
    <name evidence="1" type="ORF">CUNI_LOCUS15154</name>
</gene>
<dbReference type="Pfam" id="PF00300">
    <property type="entry name" value="His_Phos_1"/>
    <property type="match status" value="1"/>
</dbReference>
<dbReference type="SUPFAM" id="SSF53254">
    <property type="entry name" value="Phosphoglycerate mutase-like"/>
    <property type="match status" value="1"/>
</dbReference>
<dbReference type="InterPro" id="IPR013078">
    <property type="entry name" value="His_Pase_superF_clade-1"/>
</dbReference>
<evidence type="ECO:0000313" key="1">
    <source>
        <dbReference type="EMBL" id="CAG5129596.1"/>
    </source>
</evidence>
<accession>A0A8S3ZQG8</accession>
<keyword evidence="2" id="KW-1185">Reference proteome</keyword>
<organism evidence="1 2">
    <name type="scientific">Candidula unifasciata</name>
    <dbReference type="NCBI Taxonomy" id="100452"/>
    <lineage>
        <taxon>Eukaryota</taxon>
        <taxon>Metazoa</taxon>
        <taxon>Spiralia</taxon>
        <taxon>Lophotrochozoa</taxon>
        <taxon>Mollusca</taxon>
        <taxon>Gastropoda</taxon>
        <taxon>Heterobranchia</taxon>
        <taxon>Euthyneura</taxon>
        <taxon>Panpulmonata</taxon>
        <taxon>Eupulmonata</taxon>
        <taxon>Stylommatophora</taxon>
        <taxon>Helicina</taxon>
        <taxon>Helicoidea</taxon>
        <taxon>Geomitridae</taxon>
        <taxon>Candidula</taxon>
    </lineage>
</organism>